<feature type="transmembrane region" description="Helical" evidence="3">
    <location>
        <begin position="267"/>
        <end position="288"/>
    </location>
</feature>
<dbReference type="PROSITE" id="PS50850">
    <property type="entry name" value="MFS"/>
    <property type="match status" value="1"/>
</dbReference>
<evidence type="ECO:0000313" key="6">
    <source>
        <dbReference type="Proteomes" id="UP000077051"/>
    </source>
</evidence>
<feature type="transmembrane region" description="Helical" evidence="3">
    <location>
        <begin position="123"/>
        <end position="142"/>
    </location>
</feature>
<accession>A0A168LAA4</accession>
<feature type="transmembrane region" description="Helical" evidence="3">
    <location>
        <begin position="52"/>
        <end position="73"/>
    </location>
</feature>
<dbReference type="CDD" id="cd17352">
    <property type="entry name" value="MFS_MCT_SLC16"/>
    <property type="match status" value="1"/>
</dbReference>
<organism evidence="5 6">
    <name type="scientific">Mucor lusitanicus CBS 277.49</name>
    <dbReference type="NCBI Taxonomy" id="747725"/>
    <lineage>
        <taxon>Eukaryota</taxon>
        <taxon>Fungi</taxon>
        <taxon>Fungi incertae sedis</taxon>
        <taxon>Mucoromycota</taxon>
        <taxon>Mucoromycotina</taxon>
        <taxon>Mucoromycetes</taxon>
        <taxon>Mucorales</taxon>
        <taxon>Mucorineae</taxon>
        <taxon>Mucoraceae</taxon>
        <taxon>Mucor</taxon>
    </lineage>
</organism>
<dbReference type="Pfam" id="PF07690">
    <property type="entry name" value="MFS_1"/>
    <property type="match status" value="1"/>
</dbReference>
<keyword evidence="6" id="KW-1185">Reference proteome</keyword>
<feature type="transmembrane region" description="Helical" evidence="3">
    <location>
        <begin position="211"/>
        <end position="231"/>
    </location>
</feature>
<feature type="transmembrane region" description="Helical" evidence="3">
    <location>
        <begin position="300"/>
        <end position="319"/>
    </location>
</feature>
<dbReference type="PANTHER" id="PTHR11360">
    <property type="entry name" value="MONOCARBOXYLATE TRANSPORTER"/>
    <property type="match status" value="1"/>
</dbReference>
<dbReference type="EMBL" id="AMYB01000004">
    <property type="protein sequence ID" value="OAD03287.1"/>
    <property type="molecule type" value="Genomic_DNA"/>
</dbReference>
<evidence type="ECO:0000313" key="5">
    <source>
        <dbReference type="EMBL" id="OAD03287.1"/>
    </source>
</evidence>
<feature type="transmembrane region" description="Helical" evidence="3">
    <location>
        <begin position="181"/>
        <end position="205"/>
    </location>
</feature>
<dbReference type="InterPro" id="IPR050327">
    <property type="entry name" value="Proton-linked_MCT"/>
</dbReference>
<dbReference type="OrthoDB" id="6499973at2759"/>
<feature type="transmembrane region" description="Helical" evidence="3">
    <location>
        <begin position="357"/>
        <end position="382"/>
    </location>
</feature>
<dbReference type="VEuPathDB" id="FungiDB:MUCCIDRAFT_81287"/>
<proteinExistence type="inferred from homology"/>
<gene>
    <name evidence="5" type="ORF">MUCCIDRAFT_81287</name>
</gene>
<dbReference type="InterPro" id="IPR036259">
    <property type="entry name" value="MFS_trans_sf"/>
</dbReference>
<feature type="transmembrane region" description="Helical" evidence="3">
    <location>
        <begin position="93"/>
        <end position="111"/>
    </location>
</feature>
<reference evidence="5 6" key="1">
    <citation type="submission" date="2015-06" db="EMBL/GenBank/DDBJ databases">
        <title>Expansion of signal transduction pathways in fungi by whole-genome duplication.</title>
        <authorList>
            <consortium name="DOE Joint Genome Institute"/>
            <person name="Corrochano L.M."/>
            <person name="Kuo A."/>
            <person name="Marcet-Houben M."/>
            <person name="Polaino S."/>
            <person name="Salamov A."/>
            <person name="Villalobos J.M."/>
            <person name="Alvarez M.I."/>
            <person name="Avalos J."/>
            <person name="Benito E.P."/>
            <person name="Benoit I."/>
            <person name="Burger G."/>
            <person name="Camino L.P."/>
            <person name="Canovas D."/>
            <person name="Cerda-Olmedo E."/>
            <person name="Cheng J.-F."/>
            <person name="Dominguez A."/>
            <person name="Elias M."/>
            <person name="Eslava A.P."/>
            <person name="Glaser F."/>
            <person name="Grimwood J."/>
            <person name="Gutierrez G."/>
            <person name="Heitman J."/>
            <person name="Henrissat B."/>
            <person name="Iturriaga E.A."/>
            <person name="Lang B.F."/>
            <person name="Lavin J.L."/>
            <person name="Lee S."/>
            <person name="Li W."/>
            <person name="Lindquist E."/>
            <person name="Lopez-Garcia S."/>
            <person name="Luque E.M."/>
            <person name="Marcos A.T."/>
            <person name="Martin J."/>
            <person name="Mccluskey K."/>
            <person name="Medina H.R."/>
            <person name="Miralles-Duran A."/>
            <person name="Miyazaki A."/>
            <person name="Munoz-Torres E."/>
            <person name="Oguiza J.A."/>
            <person name="Ohm R."/>
            <person name="Olmedo M."/>
            <person name="Orejas M."/>
            <person name="Ortiz-Castellanos L."/>
            <person name="Pisabarro A.G."/>
            <person name="Rodriguez-Romero J."/>
            <person name="Ruiz-Herrera J."/>
            <person name="Ruiz-Vazquez R."/>
            <person name="Sanz C."/>
            <person name="Schackwitz W."/>
            <person name="Schmutz J."/>
            <person name="Shahriari M."/>
            <person name="Shelest E."/>
            <person name="Silva-Franco F."/>
            <person name="Soanes D."/>
            <person name="Syed K."/>
            <person name="Tagua V.G."/>
            <person name="Talbot N.J."/>
            <person name="Thon M."/>
            <person name="De Vries R.P."/>
            <person name="Wiebenga A."/>
            <person name="Yadav J.S."/>
            <person name="Braun E.L."/>
            <person name="Baker S."/>
            <person name="Garre V."/>
            <person name="Horwitz B."/>
            <person name="Torres-Martinez S."/>
            <person name="Idnurm A."/>
            <person name="Herrera-Estrella A."/>
            <person name="Gabaldon T."/>
            <person name="Grigoriev I.V."/>
        </authorList>
    </citation>
    <scope>NUCLEOTIDE SEQUENCE [LARGE SCALE GENOMIC DNA]</scope>
    <source>
        <strain evidence="5 6">CBS 277.49</strain>
    </source>
</reference>
<name>A0A168LAA4_MUCCL</name>
<dbReference type="Gene3D" id="1.20.1250.20">
    <property type="entry name" value="MFS general substrate transporter like domains"/>
    <property type="match status" value="2"/>
</dbReference>
<dbReference type="GO" id="GO:0016020">
    <property type="term" value="C:membrane"/>
    <property type="evidence" value="ECO:0007669"/>
    <property type="project" value="UniProtKB-SubCell"/>
</dbReference>
<evidence type="ECO:0000256" key="3">
    <source>
        <dbReference type="SAM" id="Phobius"/>
    </source>
</evidence>
<comment type="subcellular location">
    <subcellularLocation>
        <location evidence="1">Membrane</location>
        <topology evidence="1">Multi-pass membrane protein</topology>
    </subcellularLocation>
</comment>
<keyword evidence="3" id="KW-0812">Transmembrane</keyword>
<feature type="transmembrane region" description="Helical" evidence="3">
    <location>
        <begin position="148"/>
        <end position="169"/>
    </location>
</feature>
<feature type="domain" description="Major facilitator superfamily (MFS) profile" evidence="4">
    <location>
        <begin position="52"/>
        <end position="448"/>
    </location>
</feature>
<comment type="caution">
    <text evidence="5">The sequence shown here is derived from an EMBL/GenBank/DDBJ whole genome shotgun (WGS) entry which is preliminary data.</text>
</comment>
<evidence type="ECO:0000256" key="1">
    <source>
        <dbReference type="ARBA" id="ARBA00004141"/>
    </source>
</evidence>
<dbReference type="GO" id="GO:0022857">
    <property type="term" value="F:transmembrane transporter activity"/>
    <property type="evidence" value="ECO:0007669"/>
    <property type="project" value="InterPro"/>
</dbReference>
<keyword evidence="3" id="KW-0472">Membrane</keyword>
<keyword evidence="3" id="KW-1133">Transmembrane helix</keyword>
<evidence type="ECO:0000256" key="2">
    <source>
        <dbReference type="ARBA" id="ARBA00006727"/>
    </source>
</evidence>
<evidence type="ECO:0000259" key="4">
    <source>
        <dbReference type="PROSITE" id="PS50850"/>
    </source>
</evidence>
<feature type="transmembrane region" description="Helical" evidence="3">
    <location>
        <begin position="422"/>
        <end position="443"/>
    </location>
</feature>
<dbReference type="AlphaFoldDB" id="A0A168LAA4"/>
<comment type="similarity">
    <text evidence="2">Belongs to the major facilitator superfamily. Monocarboxylate porter (TC 2.A.1.13) family.</text>
</comment>
<sequence length="456" mass="50173">MAEKAQISVDQNDLHKEEVGAVATQQSTVDDAVLSNKLGEVGVLDAPDGGRAAWTVVFGCFCGMFAIYGVNYSWGLFLRNYNQKVYIGEMTRLSWIGSICIALYFIIGPINEWVVRKLGYTKMLAFATIMCPLALMLASISHEIWQLYLTQGVMFGIGASFVWFPCISAPQEWFSSRRGTAIGITMCGSGIGGLVLSNICQAAMLTLGYRWALRIAGFICFFFLVLATILVKQSPTQLEKQRLQDERNEGLREMYHKQRSLLKNSQFNIMLIVGFITTFGYLVPSFLLPSYATFLGLNPWVSTNLSAILSAINAVSKLVNGYTSDRIGRINGLAICTFLAGIMSLAIWTNARTEPTIWVFAVLYGFFGGGYLTLLAASLPQIAGYDNISAANGLMYFTNTFGYLFGTPIASAIINHSTPPNYVYAAVWGGLLMAVGGIFCFVLRIMRAGWRPFVKV</sequence>
<dbReference type="Proteomes" id="UP000077051">
    <property type="component" value="Unassembled WGS sequence"/>
</dbReference>
<dbReference type="InterPro" id="IPR020846">
    <property type="entry name" value="MFS_dom"/>
</dbReference>
<dbReference type="PANTHER" id="PTHR11360:SF284">
    <property type="entry name" value="EG:103B4.3 PROTEIN-RELATED"/>
    <property type="match status" value="1"/>
</dbReference>
<feature type="transmembrane region" description="Helical" evidence="3">
    <location>
        <begin position="394"/>
        <end position="416"/>
    </location>
</feature>
<feature type="transmembrane region" description="Helical" evidence="3">
    <location>
        <begin position="331"/>
        <end position="351"/>
    </location>
</feature>
<protein>
    <recommendedName>
        <fullName evidence="4">Major facilitator superfamily (MFS) profile domain-containing protein</fullName>
    </recommendedName>
</protein>
<dbReference type="InterPro" id="IPR011701">
    <property type="entry name" value="MFS"/>
</dbReference>
<dbReference type="SUPFAM" id="SSF103473">
    <property type="entry name" value="MFS general substrate transporter"/>
    <property type="match status" value="1"/>
</dbReference>